<feature type="domain" description="Response receiver" evidence="1">
    <location>
        <begin position="17"/>
        <end position="176"/>
    </location>
</feature>
<proteinExistence type="predicted"/>
<dbReference type="InterPro" id="IPR043834">
    <property type="entry name" value="REC"/>
</dbReference>
<sequence length="584" mass="65364">MSQTEFFKQSQKITSRFLQTVVAVDDNLKFSNRATASTDEELKVPEEGLFGDFGGAENKPSRPLSHELHYQELSHEFAELGIVCGGFKPVIDDTNASLDAVVTSSKNADITILDWQMKSTGDDGDFAVKTIECLAESDISEFGRTRLICIYTAEAKEKVEQVLINRLENLNPRQKDKSIYFEAPYLSHWKVEVVSKVVREKQLCDELIKSFTELTAGLLSNAALASIASIRDNTHNLLHRFNNSLDSAYLSHVLGLISSPKMREQAHDVAFDYAVDLISEELKSELQINDFVKKSLSSKALQSWPSFVAEDEDESCFVIELGSKETYNLNAKNLESLLIGNNLSKTLEEIGVAQGKRIIQTTNKIKRKLAKESDEGNIDPILNESNALTVKEKMEKPARRFEDSAIQLSFKEQSEKPSLDLCAIESTRRCISSQPVKPPSLKQGTVIKSLSDNAYYVCVQPVCDSVRLRCSTSFTFLKVREADGNNNLTHVLRSDLDSHLKLSISCKATTIRTFNFMPDSNTKTVIGSSENGKHVYKEDSSEEGFEWCGELKQPVAQSIVNSLAAQLSRVGLDTFEWLRHRQMN</sequence>
<name>A0A5R9Q7V0_9GAMM</name>
<comment type="caution">
    <text evidence="2">The sequence shown here is derived from an EMBL/GenBank/DDBJ whole genome shotgun (WGS) entry which is preliminary data.</text>
</comment>
<reference evidence="2 3" key="1">
    <citation type="submission" date="2018-01" db="EMBL/GenBank/DDBJ databases">
        <title>Co-occurrence of chitin degradation, pigmentation and bioactivity in marine Pseudoalteromonas.</title>
        <authorList>
            <person name="Paulsen S."/>
            <person name="Gram L."/>
            <person name="Machado H."/>
        </authorList>
    </citation>
    <scope>NUCLEOTIDE SEQUENCE [LARGE SCALE GENOMIC DNA]</scope>
    <source>
        <strain evidence="2 3">S3663</strain>
    </source>
</reference>
<organism evidence="2 3">
    <name type="scientific">Pseudoalteromonas phenolica</name>
    <dbReference type="NCBI Taxonomy" id="161398"/>
    <lineage>
        <taxon>Bacteria</taxon>
        <taxon>Pseudomonadati</taxon>
        <taxon>Pseudomonadota</taxon>
        <taxon>Gammaproteobacteria</taxon>
        <taxon>Alteromonadales</taxon>
        <taxon>Pseudoalteromonadaceae</taxon>
        <taxon>Pseudoalteromonas</taxon>
    </lineage>
</organism>
<dbReference type="OrthoDB" id="5135940at2"/>
<dbReference type="EMBL" id="PPSW01000002">
    <property type="protein sequence ID" value="TLX48894.1"/>
    <property type="molecule type" value="Genomic_DNA"/>
</dbReference>
<dbReference type="RefSeq" id="WP_138477968.1">
    <property type="nucleotide sequence ID" value="NZ_PPSW01000002.1"/>
</dbReference>
<gene>
    <name evidence="2" type="ORF">C1E24_01140</name>
</gene>
<dbReference type="Proteomes" id="UP000309186">
    <property type="component" value="Unassembled WGS sequence"/>
</dbReference>
<evidence type="ECO:0000259" key="1">
    <source>
        <dbReference type="Pfam" id="PF19192"/>
    </source>
</evidence>
<protein>
    <recommendedName>
        <fullName evidence="1">Response receiver domain-containing protein</fullName>
    </recommendedName>
</protein>
<accession>A0A5R9Q7V0</accession>
<dbReference type="AlphaFoldDB" id="A0A5R9Q7V0"/>
<evidence type="ECO:0000313" key="3">
    <source>
        <dbReference type="Proteomes" id="UP000309186"/>
    </source>
</evidence>
<evidence type="ECO:0000313" key="2">
    <source>
        <dbReference type="EMBL" id="TLX48894.1"/>
    </source>
</evidence>
<dbReference type="Pfam" id="PF19192">
    <property type="entry name" value="Response_reg_2"/>
    <property type="match status" value="1"/>
</dbReference>